<accession>A0ABS9P6F6</accession>
<evidence type="ECO:0000256" key="1">
    <source>
        <dbReference type="ARBA" id="ARBA00022741"/>
    </source>
</evidence>
<sequence length="323" mass="33969">MKKYTVIGFCVEQAGPLALLQDAGRFGVRRLGVTQGGPADLYGWAWANHLAGNPWGAPALEVTFGGLTLVAERELTIAVAGADLGATLDGAELPLWQRVTCKEGQRLRFTAPRNGLRAYLAVAGGFVAEPVLGSVACVVREGLGGFDGQGSKLAEGDRLSVGEASFAGASISEAPQEARFDYRAPARLSLLPGAQVGEFTGQSLFQAFNAAWRVDDRADRMGVRLTGPRLRCRIESLISEGIGLGAVQVPPDGQPIALLNDRQTIGGYPRLGALTPLAASRLAQCLPGQEVQLVAASREGCLAEHRRFLASVATPSVSAYHPP</sequence>
<feature type="domain" description="Carboxyltransferase" evidence="4">
    <location>
        <begin position="30"/>
        <end position="308"/>
    </location>
</feature>
<keyword evidence="2" id="KW-0378">Hydrolase</keyword>
<proteinExistence type="predicted"/>
<evidence type="ECO:0000256" key="2">
    <source>
        <dbReference type="ARBA" id="ARBA00022801"/>
    </source>
</evidence>
<dbReference type="InterPro" id="IPR052708">
    <property type="entry name" value="PxpC"/>
</dbReference>
<keyword evidence="1" id="KW-0547">Nucleotide-binding</keyword>
<protein>
    <submittedName>
        <fullName evidence="5">Biotin-dependent carboxyltransferase family protein</fullName>
    </submittedName>
</protein>
<dbReference type="RefSeq" id="WP_238976266.1">
    <property type="nucleotide sequence ID" value="NZ_JABFUC010000003.1"/>
</dbReference>
<comment type="caution">
    <text evidence="5">The sequence shown here is derived from an EMBL/GenBank/DDBJ whole genome shotgun (WGS) entry which is preliminary data.</text>
</comment>
<evidence type="ECO:0000259" key="4">
    <source>
        <dbReference type="SMART" id="SM00797"/>
    </source>
</evidence>
<evidence type="ECO:0000256" key="3">
    <source>
        <dbReference type="ARBA" id="ARBA00022840"/>
    </source>
</evidence>
<dbReference type="EMBL" id="JABFUC010000003">
    <property type="protein sequence ID" value="MCG6657191.1"/>
    <property type="molecule type" value="Genomic_DNA"/>
</dbReference>
<evidence type="ECO:0000313" key="6">
    <source>
        <dbReference type="Proteomes" id="UP000814385"/>
    </source>
</evidence>
<keyword evidence="3" id="KW-0067">ATP-binding</keyword>
<dbReference type="NCBIfam" id="TIGR00724">
    <property type="entry name" value="urea_amlyse_rel"/>
    <property type="match status" value="1"/>
</dbReference>
<evidence type="ECO:0000313" key="5">
    <source>
        <dbReference type="EMBL" id="MCG6657191.1"/>
    </source>
</evidence>
<keyword evidence="6" id="KW-1185">Reference proteome</keyword>
<gene>
    <name evidence="5" type="ORF">HOP52_05280</name>
</gene>
<dbReference type="PANTHER" id="PTHR43309:SF4">
    <property type="entry name" value="CARBOXYLTRANSFERASE DOMAIN-CONTAINING PROTEIN"/>
    <property type="match status" value="1"/>
</dbReference>
<dbReference type="SMART" id="SM00797">
    <property type="entry name" value="AHS2"/>
    <property type="match status" value="1"/>
</dbReference>
<organism evidence="5 6">
    <name type="scientific">Billgrantia campisalis</name>
    <dbReference type="NCBI Taxonomy" id="74661"/>
    <lineage>
        <taxon>Bacteria</taxon>
        <taxon>Pseudomonadati</taxon>
        <taxon>Pseudomonadota</taxon>
        <taxon>Gammaproteobacteria</taxon>
        <taxon>Oceanospirillales</taxon>
        <taxon>Halomonadaceae</taxon>
        <taxon>Billgrantia</taxon>
    </lineage>
</organism>
<dbReference type="Pfam" id="PF02626">
    <property type="entry name" value="CT_A_B"/>
    <property type="match status" value="1"/>
</dbReference>
<name>A0ABS9P6F6_9GAMM</name>
<dbReference type="Proteomes" id="UP000814385">
    <property type="component" value="Unassembled WGS sequence"/>
</dbReference>
<reference evidence="5 6" key="1">
    <citation type="submission" date="2020-05" db="EMBL/GenBank/DDBJ databases">
        <title>Comparative genomic analysis of denitrifying bacteria from Halomonas genus.</title>
        <authorList>
            <person name="Wang L."/>
            <person name="Shao Z."/>
        </authorList>
    </citation>
    <scope>NUCLEOTIDE SEQUENCE [LARGE SCALE GENOMIC DNA]</scope>
    <source>
        <strain evidence="5 6">A4</strain>
    </source>
</reference>
<dbReference type="Gene3D" id="2.40.100.10">
    <property type="entry name" value="Cyclophilin-like"/>
    <property type="match status" value="1"/>
</dbReference>
<dbReference type="PANTHER" id="PTHR43309">
    <property type="entry name" value="5-OXOPROLINASE SUBUNIT C"/>
    <property type="match status" value="1"/>
</dbReference>
<dbReference type="InterPro" id="IPR029000">
    <property type="entry name" value="Cyclophilin-like_dom_sf"/>
</dbReference>
<dbReference type="InterPro" id="IPR003778">
    <property type="entry name" value="CT_A_B"/>
</dbReference>